<evidence type="ECO:0000256" key="1">
    <source>
        <dbReference type="SAM" id="MobiDB-lite"/>
    </source>
</evidence>
<evidence type="ECO:0000313" key="2">
    <source>
        <dbReference type="EMBL" id="CAI6352708.1"/>
    </source>
</evidence>
<gene>
    <name evidence="2" type="ORF">MEUPH1_LOCUS8914</name>
</gene>
<organism evidence="2 3">
    <name type="scientific">Macrosiphum euphorbiae</name>
    <name type="common">potato aphid</name>
    <dbReference type="NCBI Taxonomy" id="13131"/>
    <lineage>
        <taxon>Eukaryota</taxon>
        <taxon>Metazoa</taxon>
        <taxon>Ecdysozoa</taxon>
        <taxon>Arthropoda</taxon>
        <taxon>Hexapoda</taxon>
        <taxon>Insecta</taxon>
        <taxon>Pterygota</taxon>
        <taxon>Neoptera</taxon>
        <taxon>Paraneoptera</taxon>
        <taxon>Hemiptera</taxon>
        <taxon>Sternorrhyncha</taxon>
        <taxon>Aphidomorpha</taxon>
        <taxon>Aphidoidea</taxon>
        <taxon>Aphididae</taxon>
        <taxon>Macrosiphini</taxon>
        <taxon>Macrosiphum</taxon>
    </lineage>
</organism>
<reference evidence="2 3" key="1">
    <citation type="submission" date="2023-01" db="EMBL/GenBank/DDBJ databases">
        <authorList>
            <person name="Whitehead M."/>
        </authorList>
    </citation>
    <scope>NUCLEOTIDE SEQUENCE [LARGE SCALE GENOMIC DNA]</scope>
</reference>
<feature type="region of interest" description="Disordered" evidence="1">
    <location>
        <begin position="1"/>
        <end position="39"/>
    </location>
</feature>
<dbReference type="Proteomes" id="UP001160148">
    <property type="component" value="Unassembled WGS sequence"/>
</dbReference>
<name>A0AAV0WAK8_9HEMI</name>
<feature type="compositionally biased region" description="Polar residues" evidence="1">
    <location>
        <begin position="1"/>
        <end position="12"/>
    </location>
</feature>
<dbReference type="EMBL" id="CARXXK010000002">
    <property type="protein sequence ID" value="CAI6352708.1"/>
    <property type="molecule type" value="Genomic_DNA"/>
</dbReference>
<keyword evidence="3" id="KW-1185">Reference proteome</keyword>
<accession>A0AAV0WAK8</accession>
<proteinExistence type="predicted"/>
<protein>
    <submittedName>
        <fullName evidence="2">Uncharacterized protein</fullName>
    </submittedName>
</protein>
<evidence type="ECO:0000313" key="3">
    <source>
        <dbReference type="Proteomes" id="UP001160148"/>
    </source>
</evidence>
<sequence>MIHTFKPSTFKANQPKPETPKTYKDQPTTSSTVSLLHGIKNRHNDRRLLNDIGAPRRSRLVTRVDDCSIAALAVTNRVDDRRSHTITPLHGVQDS</sequence>
<feature type="compositionally biased region" description="Polar residues" evidence="1">
    <location>
        <begin position="25"/>
        <end position="34"/>
    </location>
</feature>
<comment type="caution">
    <text evidence="2">The sequence shown here is derived from an EMBL/GenBank/DDBJ whole genome shotgun (WGS) entry which is preliminary data.</text>
</comment>
<dbReference type="AlphaFoldDB" id="A0AAV0WAK8"/>